<dbReference type="Pfam" id="PF13715">
    <property type="entry name" value="CarbopepD_reg_2"/>
    <property type="match status" value="1"/>
</dbReference>
<accession>A0ABN1MNK1</accession>
<dbReference type="Gene3D" id="2.40.170.20">
    <property type="entry name" value="TonB-dependent receptor, beta-barrel domain"/>
    <property type="match status" value="1"/>
</dbReference>
<comment type="caution">
    <text evidence="14">The sequence shown here is derived from an EMBL/GenBank/DDBJ whole genome shotgun (WGS) entry which is preliminary data.</text>
</comment>
<keyword evidence="8 14" id="KW-0675">Receptor</keyword>
<evidence type="ECO:0000259" key="12">
    <source>
        <dbReference type="Pfam" id="PF00593"/>
    </source>
</evidence>
<evidence type="ECO:0000256" key="3">
    <source>
        <dbReference type="ARBA" id="ARBA00022452"/>
    </source>
</evidence>
<keyword evidence="7 10" id="KW-0472">Membrane</keyword>
<dbReference type="Pfam" id="PF00593">
    <property type="entry name" value="TonB_dep_Rec_b-barrel"/>
    <property type="match status" value="1"/>
</dbReference>
<evidence type="ECO:0000313" key="15">
    <source>
        <dbReference type="Proteomes" id="UP001501126"/>
    </source>
</evidence>
<proteinExistence type="inferred from homology"/>
<dbReference type="InterPro" id="IPR036942">
    <property type="entry name" value="Beta-barrel_TonB_sf"/>
</dbReference>
<dbReference type="SUPFAM" id="SSF56935">
    <property type="entry name" value="Porins"/>
    <property type="match status" value="1"/>
</dbReference>
<evidence type="ECO:0000259" key="13">
    <source>
        <dbReference type="Pfam" id="PF07715"/>
    </source>
</evidence>
<dbReference type="PANTHER" id="PTHR30069:SF29">
    <property type="entry name" value="HEMOGLOBIN AND HEMOGLOBIN-HAPTOGLOBIN-BINDING PROTEIN 1-RELATED"/>
    <property type="match status" value="1"/>
</dbReference>
<comment type="subcellular location">
    <subcellularLocation>
        <location evidence="1">Cell outer membrane</location>
        <topology evidence="1">Multi-pass membrane protein</topology>
    </subcellularLocation>
</comment>
<dbReference type="RefSeq" id="WP_343785416.1">
    <property type="nucleotide sequence ID" value="NZ_BAAAFH010000003.1"/>
</dbReference>
<keyword evidence="3" id="KW-1134">Transmembrane beta strand</keyword>
<evidence type="ECO:0000256" key="5">
    <source>
        <dbReference type="ARBA" id="ARBA00022729"/>
    </source>
</evidence>
<name>A0ABN1MNK1_9FLAO</name>
<dbReference type="InterPro" id="IPR000531">
    <property type="entry name" value="Beta-barrel_TonB"/>
</dbReference>
<evidence type="ECO:0000256" key="7">
    <source>
        <dbReference type="ARBA" id="ARBA00023136"/>
    </source>
</evidence>
<evidence type="ECO:0000256" key="10">
    <source>
        <dbReference type="RuleBase" id="RU003357"/>
    </source>
</evidence>
<evidence type="ECO:0000313" key="14">
    <source>
        <dbReference type="EMBL" id="GAA0874519.1"/>
    </source>
</evidence>
<gene>
    <name evidence="14" type="ORF">GCM10009118_09270</name>
</gene>
<keyword evidence="5 11" id="KW-0732">Signal</keyword>
<dbReference type="EMBL" id="BAAAFH010000003">
    <property type="protein sequence ID" value="GAA0874519.1"/>
    <property type="molecule type" value="Genomic_DNA"/>
</dbReference>
<dbReference type="SUPFAM" id="SSF49464">
    <property type="entry name" value="Carboxypeptidase regulatory domain-like"/>
    <property type="match status" value="1"/>
</dbReference>
<feature type="chain" id="PRO_5046929879" evidence="11">
    <location>
        <begin position="21"/>
        <end position="739"/>
    </location>
</feature>
<reference evidence="14 15" key="1">
    <citation type="journal article" date="2019" name="Int. J. Syst. Evol. Microbiol.">
        <title>The Global Catalogue of Microorganisms (GCM) 10K type strain sequencing project: providing services to taxonomists for standard genome sequencing and annotation.</title>
        <authorList>
            <consortium name="The Broad Institute Genomics Platform"/>
            <consortium name="The Broad Institute Genome Sequencing Center for Infectious Disease"/>
            <person name="Wu L."/>
            <person name="Ma J."/>
        </authorList>
    </citation>
    <scope>NUCLEOTIDE SEQUENCE [LARGE SCALE GENOMIC DNA]</scope>
    <source>
        <strain evidence="14 15">JCM 16083</strain>
    </source>
</reference>
<feature type="domain" description="TonB-dependent receptor plug" evidence="13">
    <location>
        <begin position="124"/>
        <end position="223"/>
    </location>
</feature>
<keyword evidence="4" id="KW-0812">Transmembrane</keyword>
<feature type="domain" description="TonB-dependent receptor-like beta-barrel" evidence="12">
    <location>
        <begin position="252"/>
        <end position="690"/>
    </location>
</feature>
<evidence type="ECO:0000256" key="1">
    <source>
        <dbReference type="ARBA" id="ARBA00004571"/>
    </source>
</evidence>
<sequence>MKKYFFVLLLVLAFGQTSFGQVTGVIYGESDGSKEALVGAQAYFLGAQSGAVTDVEGKFSLAIPKQIPDTLVFQFTGFEADTMIITSKESVEIEVTLYSNIFLKEIVAEGRQKPSGILRMETLQIEQLNEGELRKAACCNISESFETNASVDVNFTDAVSGARRIQMMGLDGVYTQVQLENVPVFRGLSNTFGLTSIPGTWVESIQITKGTGSVMNGYESMAGLINVELKKSETAETFYFNAYGNRFGRAEVNFHGGHYVGKSHKWSTGWFVHGSGLFAENDNNKDGFRDIPLSQTASVMNRWSYSGEKMEMKFMITGSYDQKYGGQLGYSPGSNDLSRYGVDILNRNLEAYLKTGFFLKKRRFGSIGLIYNAKLFEMNTRFGNESYDGLEKRFYFNAIYSDIIGNTNNTINAGLSFVYVDMDEKFNQVPITREEIVPGAFAEYTYTGQRITTVLGVRGDYHNLFGFQTSPRVHLKWRLSEHTDLRVTGGRGWRVPNYVADNVYMMATNRIWVNNANLQPEISWNMGGSVVQGFKLFGKTAGITVDYYHTRFVDQLIMDLEDPYTVQFYNMQGTSYSNTLQAEFNYEPFNGFDFKVIYKLTDVKANFGGEFQQKMMVPVHRGMVNFAYITRNKKWEFDLTGTLMGMMRLNPVPDAYAADFPERSDVFGTINAQITYVYKKWDFYLGGENLTNYIQKNAIVGADDPFGNYFDATRVYAPIAGANVYIGVRYKIKRKDKHK</sequence>
<dbReference type="Gene3D" id="2.170.130.10">
    <property type="entry name" value="TonB-dependent receptor, plug domain"/>
    <property type="match status" value="1"/>
</dbReference>
<dbReference type="InterPro" id="IPR039426">
    <property type="entry name" value="TonB-dep_rcpt-like"/>
</dbReference>
<feature type="signal peptide" evidence="11">
    <location>
        <begin position="1"/>
        <end position="20"/>
    </location>
</feature>
<evidence type="ECO:0000256" key="8">
    <source>
        <dbReference type="ARBA" id="ARBA00023170"/>
    </source>
</evidence>
<dbReference type="Proteomes" id="UP001501126">
    <property type="component" value="Unassembled WGS sequence"/>
</dbReference>
<dbReference type="InterPro" id="IPR012910">
    <property type="entry name" value="Plug_dom"/>
</dbReference>
<evidence type="ECO:0000256" key="11">
    <source>
        <dbReference type="SAM" id="SignalP"/>
    </source>
</evidence>
<evidence type="ECO:0000256" key="9">
    <source>
        <dbReference type="ARBA" id="ARBA00023237"/>
    </source>
</evidence>
<dbReference type="InterPro" id="IPR037066">
    <property type="entry name" value="Plug_dom_sf"/>
</dbReference>
<evidence type="ECO:0000256" key="6">
    <source>
        <dbReference type="ARBA" id="ARBA00023077"/>
    </source>
</evidence>
<organism evidence="14 15">
    <name type="scientific">Wandonia haliotis</name>
    <dbReference type="NCBI Taxonomy" id="574963"/>
    <lineage>
        <taxon>Bacteria</taxon>
        <taxon>Pseudomonadati</taxon>
        <taxon>Bacteroidota</taxon>
        <taxon>Flavobacteriia</taxon>
        <taxon>Flavobacteriales</taxon>
        <taxon>Crocinitomicaceae</taxon>
        <taxon>Wandonia</taxon>
    </lineage>
</organism>
<dbReference type="PANTHER" id="PTHR30069">
    <property type="entry name" value="TONB-DEPENDENT OUTER MEMBRANE RECEPTOR"/>
    <property type="match status" value="1"/>
</dbReference>
<comment type="similarity">
    <text evidence="10">Belongs to the TonB-dependent receptor family.</text>
</comment>
<dbReference type="InterPro" id="IPR008969">
    <property type="entry name" value="CarboxyPept-like_regulatory"/>
</dbReference>
<keyword evidence="6 10" id="KW-0798">TonB box</keyword>
<protein>
    <submittedName>
        <fullName evidence="14">TonB-dependent receptor</fullName>
    </submittedName>
</protein>
<keyword evidence="9" id="KW-0998">Cell outer membrane</keyword>
<dbReference type="Pfam" id="PF07715">
    <property type="entry name" value="Plug"/>
    <property type="match status" value="1"/>
</dbReference>
<evidence type="ECO:0000256" key="4">
    <source>
        <dbReference type="ARBA" id="ARBA00022692"/>
    </source>
</evidence>
<keyword evidence="2" id="KW-0813">Transport</keyword>
<keyword evidence="15" id="KW-1185">Reference proteome</keyword>
<evidence type="ECO:0000256" key="2">
    <source>
        <dbReference type="ARBA" id="ARBA00022448"/>
    </source>
</evidence>